<keyword evidence="3" id="KW-0245">EGF-like domain</keyword>
<feature type="domain" description="BPP" evidence="5">
    <location>
        <begin position="35"/>
        <end position="336"/>
    </location>
</feature>
<dbReference type="STRING" id="41688.A0A2N3N4Q6"/>
<feature type="disulfide bond" evidence="3">
    <location>
        <begin position="408"/>
        <end position="417"/>
    </location>
</feature>
<dbReference type="SUPFAM" id="SSF57184">
    <property type="entry name" value="Growth factor receptor domain"/>
    <property type="match status" value="1"/>
</dbReference>
<dbReference type="InterPro" id="IPR009030">
    <property type="entry name" value="Growth_fac_rcpt_cys_sf"/>
</dbReference>
<dbReference type="InParanoid" id="A0A2N3N4Q6"/>
<dbReference type="VEuPathDB" id="FungiDB:jhhlp_006016"/>
<dbReference type="EMBL" id="NLAX01000701">
    <property type="protein sequence ID" value="PKS07413.1"/>
    <property type="molecule type" value="Genomic_DNA"/>
</dbReference>
<feature type="domain" description="EGF-like" evidence="4">
    <location>
        <begin position="386"/>
        <end position="418"/>
    </location>
</feature>
<dbReference type="SUPFAM" id="SSF50956">
    <property type="entry name" value="Thermostable phytase (3-phytase)"/>
    <property type="match status" value="2"/>
</dbReference>
<protein>
    <recommendedName>
        <fullName evidence="8">3-phytase</fullName>
    </recommendedName>
</protein>
<dbReference type="InterPro" id="IPR003431">
    <property type="entry name" value="B-propeller_Phytase"/>
</dbReference>
<evidence type="ECO:0000313" key="6">
    <source>
        <dbReference type="EMBL" id="PKS07413.1"/>
    </source>
</evidence>
<organism evidence="6 7">
    <name type="scientific">Lomentospora prolificans</name>
    <dbReference type="NCBI Taxonomy" id="41688"/>
    <lineage>
        <taxon>Eukaryota</taxon>
        <taxon>Fungi</taxon>
        <taxon>Dikarya</taxon>
        <taxon>Ascomycota</taxon>
        <taxon>Pezizomycotina</taxon>
        <taxon>Sordariomycetes</taxon>
        <taxon>Hypocreomycetidae</taxon>
        <taxon>Microascales</taxon>
        <taxon>Microascaceae</taxon>
        <taxon>Lomentospora</taxon>
    </lineage>
</organism>
<gene>
    <name evidence="6" type="ORF">jhhlp_006016</name>
</gene>
<dbReference type="InterPro" id="IPR011042">
    <property type="entry name" value="6-blade_b-propeller_TolB-like"/>
</dbReference>
<dbReference type="PANTHER" id="PTHR14949:SF56">
    <property type="entry name" value="EGF-LIKE-DOMAIN, MULTIPLE 7"/>
    <property type="match status" value="1"/>
</dbReference>
<name>A0A2N3N4Q6_9PEZI</name>
<dbReference type="PROSITE" id="PS01186">
    <property type="entry name" value="EGF_2"/>
    <property type="match status" value="1"/>
</dbReference>
<proteinExistence type="predicted"/>
<dbReference type="PROSITE" id="PS51662">
    <property type="entry name" value="BP_PHYTASE"/>
    <property type="match status" value="2"/>
</dbReference>
<accession>A0A2N3N4Q6</accession>
<evidence type="ECO:0000259" key="4">
    <source>
        <dbReference type="PROSITE" id="PS50026"/>
    </source>
</evidence>
<dbReference type="PROSITE" id="PS00022">
    <property type="entry name" value="EGF_1"/>
    <property type="match status" value="1"/>
</dbReference>
<dbReference type="PANTHER" id="PTHR14949">
    <property type="entry name" value="EGF-LIKE-DOMAIN, MULTIPLE 7, 8"/>
    <property type="match status" value="1"/>
</dbReference>
<keyword evidence="7" id="KW-1185">Reference proteome</keyword>
<dbReference type="InterPro" id="IPR000742">
    <property type="entry name" value="EGF"/>
</dbReference>
<feature type="domain" description="BPP" evidence="5">
    <location>
        <begin position="412"/>
        <end position="749"/>
    </location>
</feature>
<sequence length="768" mass="81680">MIKTLAYYRGPCLSAIEMKSLSLPATLLAAAAQSWLVTAAVELELNVTALTGTVESDWTGVYYSESQPLLLGNDGGTSTGGFHAWDLNGDSPIPTVKSVVAGRTKLLTTVYGIADKDWVFSIAQPDSIIRAFQLPALAEAESAQFTALGDWSALCSWKSKTGNSYIYLFGKGQGMQFLARKSGEAVELVEVQTFTVPFEASGCASSASTGRLFLSTDDDKSVYYFDLAESTASPEIAKLGEAEDDVTGLAVYASAKGASDYLFVAQEDKIGVYTQSFELVGTLSLTGLEDVEVQGLSLYQAATSKYPLGAVTYAIEADDDVAGFGVSSLENVLEELGVTANSEYNPRDQASCSNHSPICKKCSGNGFCGKKSSCSCFAGYTGDKCKDFRCTANCSGNGKCVGPNKCECDAGWGGLQCSFVVVEATYETEANGGDGDDPAIWISPEAPEKSRIITTTKSTEGAGLGVFDLTGKLLQTIPAGEPNNVDIIYNFQAGDRKIDLAYAACRSDDTLCLFEMLPNGTLTEIPGGVQPTVDDYTVYGSCVYRSPKTGKQYLFVNEKSARYLQFELTSTANGTLETTLVRDFTGGSGGQVEGCVTDEENGWILIGEEPSALWRYDAEPDSTEPGERIAYVGDGNLRADVEGVTLVFGKEPNEGFIVVSNQGVSAYNIYRRAIPHEYVGTFTIAKSNDGQIDAVSNTDGIAAVGTGLGPDFPYGLVVVHDDSNELPEGGTSNESSFKLVSLEKVLDADPFKSLGLLNEVDASWDPRA</sequence>
<dbReference type="SMART" id="SM00181">
    <property type="entry name" value="EGF"/>
    <property type="match status" value="2"/>
</dbReference>
<dbReference type="PROSITE" id="PS50026">
    <property type="entry name" value="EGF_3"/>
    <property type="match status" value="1"/>
</dbReference>
<evidence type="ECO:0008006" key="8">
    <source>
        <dbReference type="Google" id="ProtNLM"/>
    </source>
</evidence>
<dbReference type="Proteomes" id="UP000233524">
    <property type="component" value="Unassembled WGS sequence"/>
</dbReference>
<comment type="caution">
    <text evidence="3">Lacks conserved residue(s) required for the propagation of feature annotation.</text>
</comment>
<dbReference type="OrthoDB" id="10045365at2759"/>
<feature type="disulfide bond" evidence="3">
    <location>
        <begin position="390"/>
        <end position="400"/>
    </location>
</feature>
<dbReference type="Pfam" id="PF02333">
    <property type="entry name" value="Phytase"/>
    <property type="match status" value="1"/>
</dbReference>
<evidence type="ECO:0000256" key="2">
    <source>
        <dbReference type="ARBA" id="ARBA00023157"/>
    </source>
</evidence>
<dbReference type="GO" id="GO:0016158">
    <property type="term" value="F:inositol hexakisphosphate 3-phosphatase activity"/>
    <property type="evidence" value="ECO:0007669"/>
    <property type="project" value="InterPro"/>
</dbReference>
<keyword evidence="1" id="KW-0732">Signal</keyword>
<evidence type="ECO:0000256" key="1">
    <source>
        <dbReference type="ARBA" id="ARBA00022729"/>
    </source>
</evidence>
<keyword evidence="2 3" id="KW-1015">Disulfide bond</keyword>
<dbReference type="Gene3D" id="2.120.10.30">
    <property type="entry name" value="TolB, C-terminal domain"/>
    <property type="match status" value="2"/>
</dbReference>
<evidence type="ECO:0000313" key="7">
    <source>
        <dbReference type="Proteomes" id="UP000233524"/>
    </source>
</evidence>
<comment type="caution">
    <text evidence="6">The sequence shown here is derived from an EMBL/GenBank/DDBJ whole genome shotgun (WGS) entry which is preliminary data.</text>
</comment>
<dbReference type="AlphaFoldDB" id="A0A2N3N4Q6"/>
<reference evidence="6 7" key="1">
    <citation type="journal article" date="2017" name="G3 (Bethesda)">
        <title>First Draft Genome Sequence of the Pathogenic Fungus Lomentospora prolificans (Formerly Scedosporium prolificans).</title>
        <authorList>
            <person name="Luo R."/>
            <person name="Zimin A."/>
            <person name="Workman R."/>
            <person name="Fan Y."/>
            <person name="Pertea G."/>
            <person name="Grossman N."/>
            <person name="Wear M.P."/>
            <person name="Jia B."/>
            <person name="Miller H."/>
            <person name="Casadevall A."/>
            <person name="Timp W."/>
            <person name="Zhang S.X."/>
            <person name="Salzberg S.L."/>
        </authorList>
    </citation>
    <scope>NUCLEOTIDE SEQUENCE [LARGE SCALE GENOMIC DNA]</scope>
    <source>
        <strain evidence="6 7">JHH-5317</strain>
    </source>
</reference>
<evidence type="ECO:0000259" key="5">
    <source>
        <dbReference type="PROSITE" id="PS51662"/>
    </source>
</evidence>
<dbReference type="InterPro" id="IPR050969">
    <property type="entry name" value="Dev_Signal_Modulators"/>
</dbReference>
<evidence type="ECO:0000256" key="3">
    <source>
        <dbReference type="PROSITE-ProRule" id="PRU00076"/>
    </source>
</evidence>
<dbReference type="Gene3D" id="2.10.25.10">
    <property type="entry name" value="Laminin"/>
    <property type="match status" value="1"/>
</dbReference>